<protein>
    <submittedName>
        <fullName evidence="2">Uncharacterized protein</fullName>
    </submittedName>
</protein>
<dbReference type="OMA" id="DIMNATM"/>
<dbReference type="AlphaFoldDB" id="A0A060SUC2"/>
<organism evidence="2 3">
    <name type="scientific">Pycnoporus cinnabarinus</name>
    <name type="common">Cinnabar-red polypore</name>
    <name type="synonym">Trametes cinnabarina</name>
    <dbReference type="NCBI Taxonomy" id="5643"/>
    <lineage>
        <taxon>Eukaryota</taxon>
        <taxon>Fungi</taxon>
        <taxon>Dikarya</taxon>
        <taxon>Basidiomycota</taxon>
        <taxon>Agaricomycotina</taxon>
        <taxon>Agaricomycetes</taxon>
        <taxon>Polyporales</taxon>
        <taxon>Polyporaceae</taxon>
        <taxon>Trametes</taxon>
    </lineage>
</organism>
<dbReference type="HOGENOM" id="CLU_814185_0_0_1"/>
<gene>
    <name evidence="2" type="ORF">BN946_scf184811.g6</name>
</gene>
<name>A0A060SUC2_PYCCI</name>
<dbReference type="EMBL" id="CCBP010000587">
    <property type="protein sequence ID" value="CDO77985.1"/>
    <property type="molecule type" value="Genomic_DNA"/>
</dbReference>
<dbReference type="STRING" id="5643.A0A060SUC2"/>
<comment type="caution">
    <text evidence="2">The sequence shown here is derived from an EMBL/GenBank/DDBJ whole genome shotgun (WGS) entry which is preliminary data.</text>
</comment>
<proteinExistence type="predicted"/>
<dbReference type="OrthoDB" id="2753243at2759"/>
<feature type="compositionally biased region" description="Basic and acidic residues" evidence="1">
    <location>
        <begin position="323"/>
        <end position="341"/>
    </location>
</feature>
<reference evidence="2" key="1">
    <citation type="submission" date="2014-01" db="EMBL/GenBank/DDBJ databases">
        <title>The genome of the white-rot fungus Pycnoporus cinnabarinus: a basidiomycete model with a versatile arsenal for lignocellulosic biomass breakdown.</title>
        <authorList>
            <person name="Levasseur A."/>
            <person name="Lomascolo A."/>
            <person name="Ruiz-Duenas F.J."/>
            <person name="Uzan E."/>
            <person name="Piumi F."/>
            <person name="Kues U."/>
            <person name="Ram A.F.J."/>
            <person name="Murat C."/>
            <person name="Haon M."/>
            <person name="Benoit I."/>
            <person name="Arfi Y."/>
            <person name="Chevret D."/>
            <person name="Drula E."/>
            <person name="Kwon M.J."/>
            <person name="Gouret P."/>
            <person name="Lesage-Meessen L."/>
            <person name="Lombard V."/>
            <person name="Mariette J."/>
            <person name="Noirot C."/>
            <person name="Park J."/>
            <person name="Patyshakuliyeva A."/>
            <person name="Wieneger R.A.B."/>
            <person name="Wosten H.A.B."/>
            <person name="Martin F."/>
            <person name="Coutinho P.M."/>
            <person name="de Vries R."/>
            <person name="Martinez A.T."/>
            <person name="Klopp C."/>
            <person name="Pontarotti P."/>
            <person name="Henrissat B."/>
            <person name="Record E."/>
        </authorList>
    </citation>
    <scope>NUCLEOTIDE SEQUENCE [LARGE SCALE GENOMIC DNA]</scope>
    <source>
        <strain evidence="2">BRFM137</strain>
    </source>
</reference>
<dbReference type="Proteomes" id="UP000029665">
    <property type="component" value="Unassembled WGS sequence"/>
</dbReference>
<sequence length="341" mass="38401">MAGIELFKHQVSGGWWPQRDSGDNAAACTADSDPQLSTYVRAGENVRTFLQRHPALQRRLGWVNPLVLTPGTVKLISSEKQSPSIWLTARGTNEIPAPDSLSEPQDCLWYECKYLVAQSRDICKPNSWVFYSDQTGVSIKSLQLRLYTELNVSAGHYTQVSRPGRIQKILTCPEENRAVAIIDRYDINSDRDTYFNMAVLHRVCDPEGHGQSVQIAVETVSFIFNAQHHCRACGCARLEDQHITQERKLTERTRNSLVHEPIGRYLVNMHALHNTALLREILPRELTSPIAYVADREAHHQERSAAMRIAGPLKRAGAQAKAAETRARNKGMKDNVQKGLR</sequence>
<accession>A0A060SUC2</accession>
<evidence type="ECO:0000313" key="3">
    <source>
        <dbReference type="Proteomes" id="UP000029665"/>
    </source>
</evidence>
<evidence type="ECO:0000256" key="1">
    <source>
        <dbReference type="SAM" id="MobiDB-lite"/>
    </source>
</evidence>
<keyword evidence="3" id="KW-1185">Reference proteome</keyword>
<feature type="region of interest" description="Disordered" evidence="1">
    <location>
        <begin position="314"/>
        <end position="341"/>
    </location>
</feature>
<evidence type="ECO:0000313" key="2">
    <source>
        <dbReference type="EMBL" id="CDO77985.1"/>
    </source>
</evidence>